<proteinExistence type="predicted"/>
<dbReference type="AlphaFoldDB" id="A0A1L9S145"/>
<keyword evidence="2" id="KW-1185">Reference proteome</keyword>
<accession>A0A1L9S145</accession>
<evidence type="ECO:0000313" key="2">
    <source>
        <dbReference type="Proteomes" id="UP000184383"/>
    </source>
</evidence>
<dbReference type="Proteomes" id="UP000184383">
    <property type="component" value="Unassembled WGS sequence"/>
</dbReference>
<dbReference type="RefSeq" id="XP_040694557.1">
    <property type="nucleotide sequence ID" value="XM_040833979.1"/>
</dbReference>
<dbReference type="VEuPathDB" id="FungiDB:ASPWEDRAFT_34349"/>
<evidence type="ECO:0000313" key="1">
    <source>
        <dbReference type="EMBL" id="OJJ40881.1"/>
    </source>
</evidence>
<name>A0A1L9S145_ASPWE</name>
<reference evidence="2" key="1">
    <citation type="journal article" date="2017" name="Genome Biol.">
        <title>Comparative genomics reveals high biological diversity and specific adaptations in the industrially and medically important fungal genus Aspergillus.</title>
        <authorList>
            <person name="de Vries R.P."/>
            <person name="Riley R."/>
            <person name="Wiebenga A."/>
            <person name="Aguilar-Osorio G."/>
            <person name="Amillis S."/>
            <person name="Uchima C.A."/>
            <person name="Anderluh G."/>
            <person name="Asadollahi M."/>
            <person name="Askin M."/>
            <person name="Barry K."/>
            <person name="Battaglia E."/>
            <person name="Bayram O."/>
            <person name="Benocci T."/>
            <person name="Braus-Stromeyer S.A."/>
            <person name="Caldana C."/>
            <person name="Canovas D."/>
            <person name="Cerqueira G.C."/>
            <person name="Chen F."/>
            <person name="Chen W."/>
            <person name="Choi C."/>
            <person name="Clum A."/>
            <person name="Dos Santos R.A."/>
            <person name="Damasio A.R."/>
            <person name="Diallinas G."/>
            <person name="Emri T."/>
            <person name="Fekete E."/>
            <person name="Flipphi M."/>
            <person name="Freyberg S."/>
            <person name="Gallo A."/>
            <person name="Gournas C."/>
            <person name="Habgood R."/>
            <person name="Hainaut M."/>
            <person name="Harispe M.L."/>
            <person name="Henrissat B."/>
            <person name="Hilden K.S."/>
            <person name="Hope R."/>
            <person name="Hossain A."/>
            <person name="Karabika E."/>
            <person name="Karaffa L."/>
            <person name="Karanyi Z."/>
            <person name="Krasevec N."/>
            <person name="Kuo A."/>
            <person name="Kusch H."/>
            <person name="LaButti K."/>
            <person name="Lagendijk E.L."/>
            <person name="Lapidus A."/>
            <person name="Levasseur A."/>
            <person name="Lindquist E."/>
            <person name="Lipzen A."/>
            <person name="Logrieco A.F."/>
            <person name="MacCabe A."/>
            <person name="Maekelae M.R."/>
            <person name="Malavazi I."/>
            <person name="Melin P."/>
            <person name="Meyer V."/>
            <person name="Mielnichuk N."/>
            <person name="Miskei M."/>
            <person name="Molnar A.P."/>
            <person name="Mule G."/>
            <person name="Ngan C.Y."/>
            <person name="Orejas M."/>
            <person name="Orosz E."/>
            <person name="Ouedraogo J.P."/>
            <person name="Overkamp K.M."/>
            <person name="Park H.-S."/>
            <person name="Perrone G."/>
            <person name="Piumi F."/>
            <person name="Punt P.J."/>
            <person name="Ram A.F."/>
            <person name="Ramon A."/>
            <person name="Rauscher S."/>
            <person name="Record E."/>
            <person name="Riano-Pachon D.M."/>
            <person name="Robert V."/>
            <person name="Roehrig J."/>
            <person name="Ruller R."/>
            <person name="Salamov A."/>
            <person name="Salih N.S."/>
            <person name="Samson R.A."/>
            <person name="Sandor E."/>
            <person name="Sanguinetti M."/>
            <person name="Schuetze T."/>
            <person name="Sepcic K."/>
            <person name="Shelest E."/>
            <person name="Sherlock G."/>
            <person name="Sophianopoulou V."/>
            <person name="Squina F.M."/>
            <person name="Sun H."/>
            <person name="Susca A."/>
            <person name="Todd R.B."/>
            <person name="Tsang A."/>
            <person name="Unkles S.E."/>
            <person name="van de Wiele N."/>
            <person name="van Rossen-Uffink D."/>
            <person name="Oliveira J.V."/>
            <person name="Vesth T.C."/>
            <person name="Visser J."/>
            <person name="Yu J.-H."/>
            <person name="Zhou M."/>
            <person name="Andersen M.R."/>
            <person name="Archer D.B."/>
            <person name="Baker S.E."/>
            <person name="Benoit I."/>
            <person name="Brakhage A.A."/>
            <person name="Braus G.H."/>
            <person name="Fischer R."/>
            <person name="Frisvad J.C."/>
            <person name="Goldman G.H."/>
            <person name="Houbraken J."/>
            <person name="Oakley B."/>
            <person name="Pocsi I."/>
            <person name="Scazzocchio C."/>
            <person name="Seiboth B."/>
            <person name="vanKuyk P.A."/>
            <person name="Wortman J."/>
            <person name="Dyer P.S."/>
            <person name="Grigoriev I.V."/>
        </authorList>
    </citation>
    <scope>NUCLEOTIDE SEQUENCE [LARGE SCALE GENOMIC DNA]</scope>
    <source>
        <strain evidence="2">DTO 134E9</strain>
    </source>
</reference>
<organism evidence="1 2">
    <name type="scientific">Aspergillus wentii DTO 134E9</name>
    <dbReference type="NCBI Taxonomy" id="1073089"/>
    <lineage>
        <taxon>Eukaryota</taxon>
        <taxon>Fungi</taxon>
        <taxon>Dikarya</taxon>
        <taxon>Ascomycota</taxon>
        <taxon>Pezizomycotina</taxon>
        <taxon>Eurotiomycetes</taxon>
        <taxon>Eurotiomycetidae</taxon>
        <taxon>Eurotiales</taxon>
        <taxon>Aspergillaceae</taxon>
        <taxon>Aspergillus</taxon>
        <taxon>Aspergillus subgen. Cremei</taxon>
    </lineage>
</organism>
<protein>
    <submittedName>
        <fullName evidence="1">Uncharacterized protein</fullName>
    </submittedName>
</protein>
<dbReference type="GeneID" id="63749827"/>
<dbReference type="EMBL" id="KV878209">
    <property type="protein sequence ID" value="OJJ40881.1"/>
    <property type="molecule type" value="Genomic_DNA"/>
</dbReference>
<gene>
    <name evidence="1" type="ORF">ASPWEDRAFT_34349</name>
</gene>
<sequence length="51" mass="5720">MIARFSISTVYCSLPISLLCIELVGLSSSDRFTIDFDLSDLFMASSRTCHR</sequence>